<proteinExistence type="predicted"/>
<keyword evidence="3" id="KW-1185">Reference proteome</keyword>
<feature type="region of interest" description="Disordered" evidence="1">
    <location>
        <begin position="1"/>
        <end position="21"/>
    </location>
</feature>
<reference evidence="2 3" key="1">
    <citation type="submission" date="2014-06" db="EMBL/GenBank/DDBJ databases">
        <authorList>
            <person name="Ngugi D.K."/>
            <person name="Blom J."/>
            <person name="Alam I."/>
            <person name="Rashid M."/>
            <person name="Ba Alawi W."/>
            <person name="Zhang G."/>
            <person name="Hikmawan T."/>
            <person name="Guan Y."/>
            <person name="Antunes A."/>
            <person name="Siam R."/>
            <person name="ElDorry H."/>
            <person name="Bajic V."/>
            <person name="Stingl U."/>
        </authorList>
    </citation>
    <scope>NUCLEOTIDE SEQUENCE [LARGE SCALE GENOMIC DNA]</scope>
    <source>
        <strain evidence="2">SCGC AAA799-N04</strain>
    </source>
</reference>
<sequence>MPKLLESSKKDMDEKKLKQEDCHEDTLGQGVLTLTTKRIAFDKTRSRIMDFSKHMGETILDIPLSDVTHTWREGLLMKKACISTKTSDGEQTYKFGVFNVGGWVDDIQDAIDDLD</sequence>
<accession>A0A081RM24</accession>
<evidence type="ECO:0000313" key="2">
    <source>
        <dbReference type="EMBL" id="KEQ56247.1"/>
    </source>
</evidence>
<dbReference type="Proteomes" id="UP000028059">
    <property type="component" value="Unassembled WGS sequence"/>
</dbReference>
<dbReference type="PATRIC" id="fig|1502293.3.peg.1233"/>
<gene>
    <name evidence="2" type="ORF">AAA799N04_01332</name>
</gene>
<organism evidence="2 3">
    <name type="scientific">Marine Group I thaumarchaeote SCGC AAA799-N04</name>
    <dbReference type="NCBI Taxonomy" id="1502293"/>
    <lineage>
        <taxon>Archaea</taxon>
        <taxon>Nitrososphaerota</taxon>
        <taxon>Marine Group I</taxon>
    </lineage>
</organism>
<evidence type="ECO:0000256" key="1">
    <source>
        <dbReference type="SAM" id="MobiDB-lite"/>
    </source>
</evidence>
<protein>
    <recommendedName>
        <fullName evidence="4">GRAM domain protein</fullName>
    </recommendedName>
</protein>
<name>A0A081RM24_9ARCH</name>
<comment type="caution">
    <text evidence="2">The sequence shown here is derived from an EMBL/GenBank/DDBJ whole genome shotgun (WGS) entry which is preliminary data.</text>
</comment>
<evidence type="ECO:0008006" key="4">
    <source>
        <dbReference type="Google" id="ProtNLM"/>
    </source>
</evidence>
<evidence type="ECO:0000313" key="3">
    <source>
        <dbReference type="Proteomes" id="UP000028059"/>
    </source>
</evidence>
<dbReference type="AlphaFoldDB" id="A0A081RM24"/>
<dbReference type="EMBL" id="JOKN01000026">
    <property type="protein sequence ID" value="KEQ56247.1"/>
    <property type="molecule type" value="Genomic_DNA"/>
</dbReference>